<dbReference type="SUPFAM" id="SSF56935">
    <property type="entry name" value="Porins"/>
    <property type="match status" value="1"/>
</dbReference>
<sequence>MKHILILLFIAGSTSIAHASQLSGKVTDEQGKQIANATVALLHPEDSTMETFAISQSNGLFLIKDAPEGDFLLQISLVGYYTYYQKLHVGKEAGQSVPDVALEDNIAAHQLGEVVIAGDKIPVRLKGDTVEYNAGSYRVKPNAPVEELLRQLPGVEVDEAGNIKSMGKDVNKVLVDGKEFFGNDPKVATKNLPADAVSHVQTFGKKSDQTEFTGIDDGKRDQTINLVLKDGKHGGYFGNVEAGVGSNQRYEGAARVFRFQPKEQLAGIGMLNNINQTGFSFNDYLSFNGGLSALGGGGRVDMSSDDIPMNFGQQPSGNVSSGVLGLNYTYEPRPKNRLNISYLSNTTTKDVTNNTFSRNYLPSGATYTTNEYDQRNNNDLANRLSMRWRNDLDSLNQITVQAKGQVKNKNATSDALARSYSDAALQNQLQDHSSGVGNVIDLTTEASYVHKARRLGNLFQMYGSQGYSGAIDHAEWTNVTEFLNTPGSIVNQQYRQNHNTKEVSTFDVNTTRALGGLLFLQPGINFVYRKEQLNRSQGLLSDQKNEIDSLSPHFRNDVYQITPGMSLKYSSSKLQWNINVQGQWVSMNPATRSMNISSRDYRYLLPSFYWRKEFPGHHNVSAEYSTQINTPAPNQMIPVTYYTSPLSAITGNLNLKPEYRHNLMLTYQMFDQFSMSSLFAYVNASYTQDKINTSRTILPDLRQRILWVNTSYMADLNGRLSYSRPIKPLRITYSIEAGETISRSVSPINDVQNTNTNFTHELSMNISNRHREAWTVRLGGTARITDSRYSVNTNQNAIYGVYSGSGTISWQSGKHWFAQVSADITRYTGSGFSDQITVPLVKAELTRFLLKNERASITLKGFDLLNRNQSVVRAAEQNYLVEQRSNILSRYFMIVLNYKLNKVGKHNPGGIEIN</sequence>
<evidence type="ECO:0000313" key="3">
    <source>
        <dbReference type="EMBL" id="GAA4449470.1"/>
    </source>
</evidence>
<gene>
    <name evidence="3" type="ORF">GCM10023092_03710</name>
</gene>
<evidence type="ECO:0000259" key="2">
    <source>
        <dbReference type="Pfam" id="PF14905"/>
    </source>
</evidence>
<keyword evidence="3" id="KW-0675">Receptor</keyword>
<dbReference type="Pfam" id="PF13620">
    <property type="entry name" value="CarboxypepD_reg"/>
    <property type="match status" value="1"/>
</dbReference>
<keyword evidence="1" id="KW-0732">Signal</keyword>
<dbReference type="EMBL" id="BAABEZ010000002">
    <property type="protein sequence ID" value="GAA4449470.1"/>
    <property type="molecule type" value="Genomic_DNA"/>
</dbReference>
<feature type="signal peptide" evidence="1">
    <location>
        <begin position="1"/>
        <end position="19"/>
    </location>
</feature>
<proteinExistence type="predicted"/>
<dbReference type="RefSeq" id="WP_344822106.1">
    <property type="nucleotide sequence ID" value="NZ_BAABEZ010000002.1"/>
</dbReference>
<evidence type="ECO:0000256" key="1">
    <source>
        <dbReference type="SAM" id="SignalP"/>
    </source>
</evidence>
<comment type="caution">
    <text evidence="3">The sequence shown here is derived from an EMBL/GenBank/DDBJ whole genome shotgun (WGS) entry which is preliminary data.</text>
</comment>
<dbReference type="InterPro" id="IPR041700">
    <property type="entry name" value="OMP_b-brl_3"/>
</dbReference>
<name>A0ABP8MF31_9BACT</name>
<accession>A0ABP8MF31</accession>
<organism evidence="3 4">
    <name type="scientific">Rurimicrobium arvi</name>
    <dbReference type="NCBI Taxonomy" id="2049916"/>
    <lineage>
        <taxon>Bacteria</taxon>
        <taxon>Pseudomonadati</taxon>
        <taxon>Bacteroidota</taxon>
        <taxon>Chitinophagia</taxon>
        <taxon>Chitinophagales</taxon>
        <taxon>Chitinophagaceae</taxon>
        <taxon>Rurimicrobium</taxon>
    </lineage>
</organism>
<feature type="chain" id="PRO_5046534942" evidence="1">
    <location>
        <begin position="20"/>
        <end position="914"/>
    </location>
</feature>
<protein>
    <submittedName>
        <fullName evidence="3">TonB-dependent receptor</fullName>
    </submittedName>
</protein>
<keyword evidence="4" id="KW-1185">Reference proteome</keyword>
<dbReference type="InterPro" id="IPR008969">
    <property type="entry name" value="CarboxyPept-like_regulatory"/>
</dbReference>
<feature type="domain" description="Outer membrane protein beta-barrel" evidence="2">
    <location>
        <begin position="479"/>
        <end position="898"/>
    </location>
</feature>
<dbReference type="SUPFAM" id="SSF49464">
    <property type="entry name" value="Carboxypeptidase regulatory domain-like"/>
    <property type="match status" value="1"/>
</dbReference>
<dbReference type="Proteomes" id="UP001501410">
    <property type="component" value="Unassembled WGS sequence"/>
</dbReference>
<dbReference type="Pfam" id="PF14905">
    <property type="entry name" value="OMP_b-brl_3"/>
    <property type="match status" value="1"/>
</dbReference>
<evidence type="ECO:0000313" key="4">
    <source>
        <dbReference type="Proteomes" id="UP001501410"/>
    </source>
</evidence>
<reference evidence="4" key="1">
    <citation type="journal article" date="2019" name="Int. J. Syst. Evol. Microbiol.">
        <title>The Global Catalogue of Microorganisms (GCM) 10K type strain sequencing project: providing services to taxonomists for standard genome sequencing and annotation.</title>
        <authorList>
            <consortium name="The Broad Institute Genomics Platform"/>
            <consortium name="The Broad Institute Genome Sequencing Center for Infectious Disease"/>
            <person name="Wu L."/>
            <person name="Ma J."/>
        </authorList>
    </citation>
    <scope>NUCLEOTIDE SEQUENCE [LARGE SCALE GENOMIC DNA]</scope>
    <source>
        <strain evidence="4">JCM 31921</strain>
    </source>
</reference>
<dbReference type="Gene3D" id="2.60.40.1120">
    <property type="entry name" value="Carboxypeptidase-like, regulatory domain"/>
    <property type="match status" value="1"/>
</dbReference>